<keyword evidence="3" id="KW-1185">Reference proteome</keyword>
<feature type="transmembrane region" description="Helical" evidence="1">
    <location>
        <begin position="20"/>
        <end position="42"/>
    </location>
</feature>
<evidence type="ECO:0000313" key="3">
    <source>
        <dbReference type="Proteomes" id="UP001327219"/>
    </source>
</evidence>
<sequence>MPNLPTYLPFLANDPLSNPTYYLLYHAYVALNRFLLLIYLFFHIIPQIS</sequence>
<keyword evidence="1" id="KW-1133">Transmembrane helix</keyword>
<evidence type="ECO:0000313" key="2">
    <source>
        <dbReference type="EMBL" id="WPX96481.1"/>
    </source>
</evidence>
<proteinExistence type="predicted"/>
<organism evidence="2 3">
    <name type="scientific">Candidatus Bandiella euplotis</name>
    <dbReference type="NCBI Taxonomy" id="1664265"/>
    <lineage>
        <taxon>Bacteria</taxon>
        <taxon>Pseudomonadati</taxon>
        <taxon>Pseudomonadota</taxon>
        <taxon>Alphaproteobacteria</taxon>
        <taxon>Rickettsiales</taxon>
        <taxon>Candidatus Midichloriaceae</taxon>
        <taxon>Candidatus Bandiella</taxon>
    </lineage>
</organism>
<evidence type="ECO:0000256" key="1">
    <source>
        <dbReference type="SAM" id="Phobius"/>
    </source>
</evidence>
<keyword evidence="1" id="KW-0472">Membrane</keyword>
<gene>
    <name evidence="2" type="ORF">Bandiella_00597</name>
</gene>
<name>A0ABZ0UML3_9RICK</name>
<protein>
    <submittedName>
        <fullName evidence="2">Uncharacterized protein</fullName>
    </submittedName>
</protein>
<accession>A0ABZ0UML3</accession>
<keyword evidence="1" id="KW-0812">Transmembrane</keyword>
<dbReference type="Proteomes" id="UP001327219">
    <property type="component" value="Chromosome"/>
</dbReference>
<dbReference type="EMBL" id="CP110820">
    <property type="protein sequence ID" value="WPX96481.1"/>
    <property type="molecule type" value="Genomic_DNA"/>
</dbReference>
<reference evidence="2 3" key="1">
    <citation type="submission" date="2022-11" db="EMBL/GenBank/DDBJ databases">
        <title>Host association and intracellularity evolved multiple times independently in the Rickettsiales.</title>
        <authorList>
            <person name="Castelli M."/>
            <person name="Nardi T."/>
            <person name="Gammuto L."/>
            <person name="Bellinzona G."/>
            <person name="Sabaneyeva E."/>
            <person name="Potekhin A."/>
            <person name="Serra V."/>
            <person name="Petroni G."/>
            <person name="Sassera D."/>
        </authorList>
    </citation>
    <scope>NUCLEOTIDE SEQUENCE [LARGE SCALE GENOMIC DNA]</scope>
    <source>
        <strain evidence="2 3">NDG2</strain>
    </source>
</reference>